<gene>
    <name evidence="5" type="ORF">A2961_00710</name>
</gene>
<dbReference type="GO" id="GO:0016757">
    <property type="term" value="F:glycosyltransferase activity"/>
    <property type="evidence" value="ECO:0007669"/>
    <property type="project" value="UniProtKB-KW"/>
</dbReference>
<feature type="binding site" evidence="3">
    <location>
        <position position="452"/>
    </location>
    <ligand>
        <name>substrate</name>
    </ligand>
</feature>
<dbReference type="GO" id="GO:0005975">
    <property type="term" value="P:carbohydrate metabolic process"/>
    <property type="evidence" value="ECO:0007669"/>
    <property type="project" value="InterPro"/>
</dbReference>
<evidence type="ECO:0000313" key="6">
    <source>
        <dbReference type="Proteomes" id="UP000177082"/>
    </source>
</evidence>
<name>A0A1F8BMG9_9BACT</name>
<dbReference type="EMBL" id="MGHF01000002">
    <property type="protein sequence ID" value="OGM65202.1"/>
    <property type="molecule type" value="Genomic_DNA"/>
</dbReference>
<sequence>MQGNSFKQKLISLYGKERGELTADKLQKIIDKAKPKIICKNRSLWDEKDITLITYADSFQESGTPTLKTLNKFLREYIEGMFSIVHILPFYPSTSDRGFCPSDFFQVNKEFGWWSDVKAIGRKYRLMTDLILNHVSLEHYWFKKFLESDPRYENFFIAFREDNLPSDEQIKMVRRGRTTPLLNPFNTKKGVRYLWSTYSTGGIIDRADLNYHNSEILLEMIRVYLFYLEKGMRILRFDGVGGLWKELGTTCKHLSQNHTIVSLFRGIMDKVSCGSLIFTETTTASFEENISYLNNKEAHVVYNFALAPHVLLAFYTESAEKLGVFTDRLKTDSRSNTFFNILDVHDGINMYAASRILGKNDLQIIFDGVKNRGGEFSYRNLPDGGKEIKEMHITWWSALSKDGEEPFELQLRKFITSRAIAMSFAGIPAVYYLSLFGAKNDTKAYEATQHGRDINRTNLFYKEISEKLSDKNSREFNIFNALMNLVEKRKSLKAFHPNAKQEVLYLDPRVFAIVRGEGKSKVLALHNVSKQKVSLHYQNKNYTLDPYSYYWNIL</sequence>
<dbReference type="PIRSF" id="PIRSF003059">
    <property type="entry name" value="Sucrose_phosphorylase"/>
    <property type="match status" value="1"/>
</dbReference>
<dbReference type="InterPro" id="IPR017853">
    <property type="entry name" value="GH"/>
</dbReference>
<evidence type="ECO:0000256" key="3">
    <source>
        <dbReference type="PIRSR" id="PIRSR003059-2"/>
    </source>
</evidence>
<feature type="binding site" evidence="3">
    <location>
        <begin position="345"/>
        <end position="346"/>
    </location>
    <ligand>
        <name>substrate</name>
    </ligand>
</feature>
<feature type="binding site" evidence="3">
    <location>
        <position position="96"/>
    </location>
    <ligand>
        <name>substrate</name>
    </ligand>
</feature>
<proteinExistence type="predicted"/>
<evidence type="ECO:0000313" key="5">
    <source>
        <dbReference type="EMBL" id="OGM65202.1"/>
    </source>
</evidence>
<dbReference type="PANTHER" id="PTHR38784">
    <property type="entry name" value="SUCROSE PHOSPHORYLASE"/>
    <property type="match status" value="1"/>
</dbReference>
<keyword evidence="2" id="KW-0808">Transferase</keyword>
<dbReference type="SUPFAM" id="SSF51445">
    <property type="entry name" value="(Trans)glycosidases"/>
    <property type="match status" value="1"/>
</dbReference>
<dbReference type="PANTHER" id="PTHR38784:SF1">
    <property type="entry name" value="SUCROSE PHOSPHORYLASE"/>
    <property type="match status" value="1"/>
</dbReference>
<dbReference type="AlphaFoldDB" id="A0A1F8BMG9"/>
<feature type="binding site" evidence="3">
    <location>
        <begin position="236"/>
        <end position="238"/>
    </location>
    <ligand>
        <name>substrate</name>
    </ligand>
</feature>
<dbReference type="Pfam" id="PF00128">
    <property type="entry name" value="Alpha-amylase"/>
    <property type="match status" value="1"/>
</dbReference>
<accession>A0A1F8BMG9</accession>
<dbReference type="InterPro" id="IPR045857">
    <property type="entry name" value="O16G_dom_2"/>
</dbReference>
<organism evidence="5 6">
    <name type="scientific">Candidatus Woesebacteria bacterium RIFCSPLOWO2_01_FULL_39_21</name>
    <dbReference type="NCBI Taxonomy" id="1802519"/>
    <lineage>
        <taxon>Bacteria</taxon>
        <taxon>Candidatus Woeseibacteriota</taxon>
    </lineage>
</organism>
<keyword evidence="1" id="KW-0328">Glycosyltransferase</keyword>
<dbReference type="Gene3D" id="3.90.400.10">
    <property type="entry name" value="Oligo-1,6-glucosidase, Domain 2"/>
    <property type="match status" value="1"/>
</dbReference>
<dbReference type="Proteomes" id="UP000177082">
    <property type="component" value="Unassembled WGS sequence"/>
</dbReference>
<dbReference type="SMART" id="SM00642">
    <property type="entry name" value="Aamy"/>
    <property type="match status" value="1"/>
</dbReference>
<comment type="caution">
    <text evidence="5">The sequence shown here is derived from an EMBL/GenBank/DDBJ whole genome shotgun (WGS) entry which is preliminary data.</text>
</comment>
<protein>
    <recommendedName>
        <fullName evidence="4">Glycosyl hydrolase family 13 catalytic domain-containing protein</fullName>
    </recommendedName>
</protein>
<feature type="binding site" evidence="3">
    <location>
        <position position="134"/>
    </location>
    <ligand>
        <name>substrate</name>
    </ligand>
</feature>
<dbReference type="InterPro" id="IPR006047">
    <property type="entry name" value="GH13_cat_dom"/>
</dbReference>
<dbReference type="Gene3D" id="3.20.20.80">
    <property type="entry name" value="Glycosidases"/>
    <property type="match status" value="1"/>
</dbReference>
<evidence type="ECO:0000259" key="4">
    <source>
        <dbReference type="SMART" id="SM00642"/>
    </source>
</evidence>
<evidence type="ECO:0000256" key="1">
    <source>
        <dbReference type="ARBA" id="ARBA00022676"/>
    </source>
</evidence>
<reference evidence="5 6" key="1">
    <citation type="journal article" date="2016" name="Nat. Commun.">
        <title>Thousands of microbial genomes shed light on interconnected biogeochemical processes in an aquifer system.</title>
        <authorList>
            <person name="Anantharaman K."/>
            <person name="Brown C.T."/>
            <person name="Hug L.A."/>
            <person name="Sharon I."/>
            <person name="Castelle C.J."/>
            <person name="Probst A.J."/>
            <person name="Thomas B.C."/>
            <person name="Singh A."/>
            <person name="Wilkins M.J."/>
            <person name="Karaoz U."/>
            <person name="Brodie E.L."/>
            <person name="Williams K.H."/>
            <person name="Hubbard S.S."/>
            <person name="Banfield J.F."/>
        </authorList>
    </citation>
    <scope>NUCLEOTIDE SEQUENCE [LARGE SCALE GENOMIC DNA]</scope>
</reference>
<evidence type="ECO:0000256" key="2">
    <source>
        <dbReference type="ARBA" id="ARBA00022679"/>
    </source>
</evidence>
<dbReference type="STRING" id="1802519.A2961_00710"/>
<feature type="domain" description="Glycosyl hydrolase family 13 catalytic" evidence="4">
    <location>
        <begin position="53"/>
        <end position="489"/>
    </location>
</feature>
<dbReference type="InterPro" id="IPR016377">
    <property type="entry name" value="Sucrose_GGa_phosphorylase-rel"/>
</dbReference>